<evidence type="ECO:0000313" key="2">
    <source>
        <dbReference type="Proteomes" id="UP000245590"/>
    </source>
</evidence>
<dbReference type="Gene3D" id="3.40.190.10">
    <property type="entry name" value="Periplasmic binding protein-like II"/>
    <property type="match status" value="1"/>
</dbReference>
<dbReference type="InterPro" id="IPR006311">
    <property type="entry name" value="TAT_signal"/>
</dbReference>
<sequence>MPSPSRSRRHDIGRRSLLGGLGLGAAGLALGACGSPGAGDNDPSDPIREKFSQARTSIPKKYRNRTPIVFWAPFSGVNYEAVQAVFERFNESQDEIVALSESQTDYASLNQKFTAAIQARQVPDIVCFPEMQWLQFYFAGALARLDDYFDDEWNLDVYIENYVAESVAAGHTYVVPFARSTPLFYFNRDQYRKAGLPEDGPKTWDDLAEFAPELAKIEVSGKPLKTVAFGSADSWYAQADIWAFGGRNSKGLKATMNDERGVDWLEWQRRFIHEDHFGYMAQSPDTDFTTGLVAGTRQSTAALRNLTELATFDVGCAFMPGQVNAPTQVPTGGSGLSIVRSDSKDRQDACAELFRFLAKPEISAQWHKETGYVPIVTKARDTDIVKNLVKQNPNYGVALDQLPRAHTADTSNWFQSSARVIEEGLTSVYGDNADAKGALDAIAEGIQKIMDDNSEALQEVIG</sequence>
<keyword evidence="2" id="KW-1185">Reference proteome</keyword>
<dbReference type="EMBL" id="QFKX01000002">
    <property type="protein sequence ID" value="PWH06770.1"/>
    <property type="molecule type" value="Genomic_DNA"/>
</dbReference>
<dbReference type="PROSITE" id="PS51257">
    <property type="entry name" value="PROKAR_LIPOPROTEIN"/>
    <property type="match status" value="1"/>
</dbReference>
<organism evidence="1 2">
    <name type="scientific">Brachybacterium endophyticum</name>
    <dbReference type="NCBI Taxonomy" id="2182385"/>
    <lineage>
        <taxon>Bacteria</taxon>
        <taxon>Bacillati</taxon>
        <taxon>Actinomycetota</taxon>
        <taxon>Actinomycetes</taxon>
        <taxon>Micrococcales</taxon>
        <taxon>Dermabacteraceae</taxon>
        <taxon>Brachybacterium</taxon>
    </lineage>
</organism>
<dbReference type="InterPro" id="IPR050490">
    <property type="entry name" value="Bact_solute-bd_prot1"/>
</dbReference>
<dbReference type="InterPro" id="IPR006059">
    <property type="entry name" value="SBP"/>
</dbReference>
<accession>A0A2U2RLM5</accession>
<comment type="caution">
    <text evidence="1">The sequence shown here is derived from an EMBL/GenBank/DDBJ whole genome shotgun (WGS) entry which is preliminary data.</text>
</comment>
<dbReference type="Proteomes" id="UP000245590">
    <property type="component" value="Unassembled WGS sequence"/>
</dbReference>
<name>A0A2U2RLM5_9MICO</name>
<dbReference type="CDD" id="cd14748">
    <property type="entry name" value="PBP2_UgpB"/>
    <property type="match status" value="1"/>
</dbReference>
<reference evidence="1 2" key="1">
    <citation type="submission" date="2018-05" db="EMBL/GenBank/DDBJ databases">
        <title>Brachybacterium sp. M1HQ-2T, whole genome shotgun sequence.</title>
        <authorList>
            <person name="Tuo L."/>
        </authorList>
    </citation>
    <scope>NUCLEOTIDE SEQUENCE [LARGE SCALE GENOMIC DNA]</scope>
    <source>
        <strain evidence="1 2">M1HQ-2</strain>
    </source>
</reference>
<proteinExistence type="predicted"/>
<protein>
    <submittedName>
        <fullName evidence="1">ABC transporter substrate-binding protein</fullName>
    </submittedName>
</protein>
<dbReference type="PANTHER" id="PTHR43649">
    <property type="entry name" value="ARABINOSE-BINDING PROTEIN-RELATED"/>
    <property type="match status" value="1"/>
</dbReference>
<dbReference type="Pfam" id="PF13416">
    <property type="entry name" value="SBP_bac_8"/>
    <property type="match status" value="1"/>
</dbReference>
<gene>
    <name evidence="1" type="ORF">DEO23_07570</name>
</gene>
<dbReference type="SUPFAM" id="SSF53850">
    <property type="entry name" value="Periplasmic binding protein-like II"/>
    <property type="match status" value="1"/>
</dbReference>
<dbReference type="RefSeq" id="WP_109275365.1">
    <property type="nucleotide sequence ID" value="NZ_QFKX01000002.1"/>
</dbReference>
<dbReference type="OrthoDB" id="2510110at2"/>
<evidence type="ECO:0000313" key="1">
    <source>
        <dbReference type="EMBL" id="PWH06770.1"/>
    </source>
</evidence>
<dbReference type="AlphaFoldDB" id="A0A2U2RLM5"/>
<dbReference type="PANTHER" id="PTHR43649:SF30">
    <property type="entry name" value="ABC TRANSPORTER SUBSTRATE-BINDING PROTEIN"/>
    <property type="match status" value="1"/>
</dbReference>
<dbReference type="PROSITE" id="PS51318">
    <property type="entry name" value="TAT"/>
    <property type="match status" value="1"/>
</dbReference>